<sequence length="237" mass="27827">MHSPQSTVIFVHSTAHWEAIQRQRAQLLGVKPEQEPIKKEKKAAPPSVKSRRLNVGSETSRRRKRWVNNNFSDHPQAVLYAEDLRPPGYIYKHHDTLILEQDTTIKSRPQHIVPTILNRHIRHDLKKTHISQGLVSKFESMLMEFIDAWLDNLEELDNVCLQIASNNQFERYVVHTLSQYYGLESFSETNDQNIRTTFIFHPAYTDYITKGSKEINYLDAADWIMPQNSFFDYLFNK</sequence>
<dbReference type="InterPro" id="IPR001374">
    <property type="entry name" value="R3H_dom"/>
</dbReference>
<name>A0ABP9Y3Q1_9FUNG</name>
<dbReference type="InterPro" id="IPR036867">
    <property type="entry name" value="R3H_dom_sf"/>
</dbReference>
<gene>
    <name evidence="3" type="ORF">HPULCUR_006613</name>
</gene>
<comment type="caution">
    <text evidence="3">The sequence shown here is derived from an EMBL/GenBank/DDBJ whole genome shotgun (WGS) entry which is preliminary data.</text>
</comment>
<feature type="region of interest" description="Disordered" evidence="1">
    <location>
        <begin position="29"/>
        <end position="61"/>
    </location>
</feature>
<accession>A0ABP9Y3Q1</accession>
<keyword evidence="4" id="KW-1185">Reference proteome</keyword>
<protein>
    <recommendedName>
        <fullName evidence="2">R3H domain-containing protein</fullName>
    </recommendedName>
</protein>
<dbReference type="PROSITE" id="PS51061">
    <property type="entry name" value="R3H"/>
    <property type="match status" value="1"/>
</dbReference>
<reference evidence="3 4" key="1">
    <citation type="submission" date="2024-04" db="EMBL/GenBank/DDBJ databases">
        <title>genome sequences of Mucor flavus KT1a and Helicostylum pulchrum KT1b strains isolation_sourced from the surface of a dry-aged beef.</title>
        <authorList>
            <person name="Toyotome T."/>
            <person name="Hosono M."/>
            <person name="Torimaru M."/>
            <person name="Fukuda K."/>
            <person name="Mikami N."/>
        </authorList>
    </citation>
    <scope>NUCLEOTIDE SEQUENCE [LARGE SCALE GENOMIC DNA]</scope>
    <source>
        <strain evidence="3 4">KT1b</strain>
    </source>
</reference>
<evidence type="ECO:0000259" key="2">
    <source>
        <dbReference type="PROSITE" id="PS51061"/>
    </source>
</evidence>
<dbReference type="EMBL" id="BAABUJ010000018">
    <property type="protein sequence ID" value="GAA5801170.1"/>
    <property type="molecule type" value="Genomic_DNA"/>
</dbReference>
<dbReference type="SUPFAM" id="SSF82708">
    <property type="entry name" value="R3H domain"/>
    <property type="match status" value="1"/>
</dbReference>
<evidence type="ECO:0000256" key="1">
    <source>
        <dbReference type="SAM" id="MobiDB-lite"/>
    </source>
</evidence>
<evidence type="ECO:0000313" key="4">
    <source>
        <dbReference type="Proteomes" id="UP001476247"/>
    </source>
</evidence>
<feature type="domain" description="R3H" evidence="2">
    <location>
        <begin position="132"/>
        <end position="202"/>
    </location>
</feature>
<evidence type="ECO:0000313" key="3">
    <source>
        <dbReference type="EMBL" id="GAA5801170.1"/>
    </source>
</evidence>
<proteinExistence type="predicted"/>
<dbReference type="CDD" id="cd02325">
    <property type="entry name" value="R3H"/>
    <property type="match status" value="1"/>
</dbReference>
<dbReference type="Proteomes" id="UP001476247">
    <property type="component" value="Unassembled WGS sequence"/>
</dbReference>
<organism evidence="3 4">
    <name type="scientific">Helicostylum pulchrum</name>
    <dbReference type="NCBI Taxonomy" id="562976"/>
    <lineage>
        <taxon>Eukaryota</taxon>
        <taxon>Fungi</taxon>
        <taxon>Fungi incertae sedis</taxon>
        <taxon>Mucoromycota</taxon>
        <taxon>Mucoromycotina</taxon>
        <taxon>Mucoromycetes</taxon>
        <taxon>Mucorales</taxon>
        <taxon>Mucorineae</taxon>
        <taxon>Mucoraceae</taxon>
        <taxon>Helicostylum</taxon>
    </lineage>
</organism>